<gene>
    <name evidence="18" type="ORF">OFLC_LOCUS9210</name>
</gene>
<evidence type="ECO:0000256" key="17">
    <source>
        <dbReference type="SAM" id="SignalP"/>
    </source>
</evidence>
<comment type="catalytic activity">
    <reaction evidence="7">
        <text>12-hexadecanoyloxy-octadecanoate + H2O = 12-hydroxyoctadecanoate + hexadecanoate + H(+)</text>
        <dbReference type="Rhea" id="RHEA:52056"/>
        <dbReference type="ChEBI" id="CHEBI:7896"/>
        <dbReference type="ChEBI" id="CHEBI:15377"/>
        <dbReference type="ChEBI" id="CHEBI:15378"/>
        <dbReference type="ChEBI" id="CHEBI:83677"/>
        <dbReference type="ChEBI" id="CHEBI:84201"/>
    </reaction>
    <physiologicalReaction direction="left-to-right" evidence="7">
        <dbReference type="Rhea" id="RHEA:52057"/>
    </physiologicalReaction>
</comment>
<evidence type="ECO:0000256" key="10">
    <source>
        <dbReference type="ARBA" id="ARBA00048680"/>
    </source>
</evidence>
<dbReference type="EMBL" id="UZAJ01011059">
    <property type="protein sequence ID" value="VDO59176.1"/>
    <property type="molecule type" value="Genomic_DNA"/>
</dbReference>
<evidence type="ECO:0000256" key="4">
    <source>
        <dbReference type="ARBA" id="ARBA00022692"/>
    </source>
</evidence>
<organism evidence="20">
    <name type="scientific">Onchocerca flexuosa</name>
    <dbReference type="NCBI Taxonomy" id="387005"/>
    <lineage>
        <taxon>Eukaryota</taxon>
        <taxon>Metazoa</taxon>
        <taxon>Ecdysozoa</taxon>
        <taxon>Nematoda</taxon>
        <taxon>Chromadorea</taxon>
        <taxon>Rhabditida</taxon>
        <taxon>Spirurina</taxon>
        <taxon>Spiruromorpha</taxon>
        <taxon>Filarioidea</taxon>
        <taxon>Onchocercidae</taxon>
        <taxon>Onchocerca</taxon>
    </lineage>
</organism>
<dbReference type="Proteomes" id="UP000267606">
    <property type="component" value="Unassembled WGS sequence"/>
</dbReference>
<evidence type="ECO:0000313" key="19">
    <source>
        <dbReference type="Proteomes" id="UP000267606"/>
    </source>
</evidence>
<keyword evidence="4" id="KW-0812">Transmembrane</keyword>
<comment type="catalytic activity">
    <reaction evidence="12">
        <text>9-(9Z-octadecenoyloxy)-octadecanoate + H2O = 9-hydroxy-octadecanoate + (9Z)-octadecenoate + H(+)</text>
        <dbReference type="Rhea" id="RHEA:52048"/>
        <dbReference type="ChEBI" id="CHEBI:15377"/>
        <dbReference type="ChEBI" id="CHEBI:15378"/>
        <dbReference type="ChEBI" id="CHEBI:30823"/>
        <dbReference type="ChEBI" id="CHEBI:136282"/>
        <dbReference type="ChEBI" id="CHEBI:136286"/>
    </reaction>
    <physiologicalReaction direction="left-to-right" evidence="12">
        <dbReference type="Rhea" id="RHEA:52049"/>
    </physiologicalReaction>
</comment>
<proteinExistence type="inferred from homology"/>
<comment type="catalytic activity">
    <reaction evidence="16">
        <text>12-(9Z-hexadecenoyloxy)-octadecanoate + H2O = 12-hydroxyoctadecanoate + (9Z)-hexadecenoate + H(+)</text>
        <dbReference type="Rhea" id="RHEA:52072"/>
        <dbReference type="ChEBI" id="CHEBI:15377"/>
        <dbReference type="ChEBI" id="CHEBI:15378"/>
        <dbReference type="ChEBI" id="CHEBI:32372"/>
        <dbReference type="ChEBI" id="CHEBI:84201"/>
        <dbReference type="ChEBI" id="CHEBI:136312"/>
    </reaction>
    <physiologicalReaction direction="left-to-right" evidence="16">
        <dbReference type="Rhea" id="RHEA:52073"/>
    </physiologicalReaction>
</comment>
<feature type="chain" id="PRO_5044552594" evidence="17">
    <location>
        <begin position="18"/>
        <end position="44"/>
    </location>
</feature>
<comment type="catalytic activity">
    <reaction evidence="9">
        <text>9-hexadecanoyloxy-octadecanoate + H2O = 9-hydroxy-octadecanoate + hexadecanoate + H(+)</text>
        <dbReference type="Rhea" id="RHEA:52052"/>
        <dbReference type="ChEBI" id="CHEBI:7896"/>
        <dbReference type="ChEBI" id="CHEBI:15377"/>
        <dbReference type="ChEBI" id="CHEBI:15378"/>
        <dbReference type="ChEBI" id="CHEBI:83670"/>
        <dbReference type="ChEBI" id="CHEBI:136286"/>
    </reaction>
    <physiologicalReaction direction="left-to-right" evidence="9">
        <dbReference type="Rhea" id="RHEA:52053"/>
    </physiologicalReaction>
</comment>
<evidence type="ECO:0000256" key="13">
    <source>
        <dbReference type="ARBA" id="ARBA00049221"/>
    </source>
</evidence>
<evidence type="ECO:0000256" key="15">
    <source>
        <dbReference type="ARBA" id="ARBA00049322"/>
    </source>
</evidence>
<comment type="catalytic activity">
    <reaction evidence="15">
        <text>13-(9Z-hexadecenoyloxy)-octadecanoate + H2O = 13-hydroxy-octadecanoate + (9Z)-hexadecenoate + H(+)</text>
        <dbReference type="Rhea" id="RHEA:52076"/>
        <dbReference type="ChEBI" id="CHEBI:15377"/>
        <dbReference type="ChEBI" id="CHEBI:15378"/>
        <dbReference type="ChEBI" id="CHEBI:32372"/>
        <dbReference type="ChEBI" id="CHEBI:136304"/>
        <dbReference type="ChEBI" id="CHEBI:136315"/>
    </reaction>
    <physiologicalReaction direction="left-to-right" evidence="15">
        <dbReference type="Rhea" id="RHEA:52077"/>
    </physiologicalReaction>
</comment>
<evidence type="ECO:0000256" key="2">
    <source>
        <dbReference type="ARBA" id="ARBA00004127"/>
    </source>
</evidence>
<dbReference type="Pfam" id="PF04750">
    <property type="entry name" value="Far-17a_AIG1"/>
    <property type="match status" value="1"/>
</dbReference>
<name>A0A183HP01_9BILA</name>
<keyword evidence="5" id="KW-1133">Transmembrane helix</keyword>
<sequence length="44" mass="4910">MNHIMVTASLPFILVDTLLTCHRAPSRKIGSVVVVAEVVFYYSM</sequence>
<evidence type="ECO:0000256" key="3">
    <source>
        <dbReference type="ARBA" id="ARBA00009300"/>
    </source>
</evidence>
<comment type="catalytic activity">
    <reaction evidence="1">
        <text>9-(9Z-hexadecenoyloxy)-octadecanoate + H2O = (9Z)-hexadecenoate + 9-hydroxy-octadecanoate + H(+)</text>
        <dbReference type="Rhea" id="RHEA:52068"/>
        <dbReference type="ChEBI" id="CHEBI:15377"/>
        <dbReference type="ChEBI" id="CHEBI:15378"/>
        <dbReference type="ChEBI" id="CHEBI:32372"/>
        <dbReference type="ChEBI" id="CHEBI:136286"/>
        <dbReference type="ChEBI" id="CHEBI:136309"/>
    </reaction>
    <physiologicalReaction direction="left-to-right" evidence="1">
        <dbReference type="Rhea" id="RHEA:52069"/>
    </physiologicalReaction>
</comment>
<protein>
    <submittedName>
        <fullName evidence="20">Secreted protein</fullName>
    </submittedName>
</protein>
<comment type="similarity">
    <text evidence="3">Belongs to the AIG1 family.</text>
</comment>
<comment type="subcellular location">
    <subcellularLocation>
        <location evidence="2">Endomembrane system</location>
        <topology evidence="2">Multi-pass membrane protein</topology>
    </subcellularLocation>
</comment>
<feature type="signal peptide" evidence="17">
    <location>
        <begin position="1"/>
        <end position="17"/>
    </location>
</feature>
<comment type="catalytic activity">
    <reaction evidence="14">
        <text>13-(9Z-octadecenoyloxy)-octadecanoate + H2O = 13-hydroxy-octadecanoate + (9Z)-octadecenoate + H(+)</text>
        <dbReference type="Rhea" id="RHEA:52064"/>
        <dbReference type="ChEBI" id="CHEBI:15377"/>
        <dbReference type="ChEBI" id="CHEBI:15378"/>
        <dbReference type="ChEBI" id="CHEBI:30823"/>
        <dbReference type="ChEBI" id="CHEBI:136303"/>
        <dbReference type="ChEBI" id="CHEBI:136304"/>
    </reaction>
    <physiologicalReaction direction="left-to-right" evidence="14">
        <dbReference type="Rhea" id="RHEA:52065"/>
    </physiologicalReaction>
</comment>
<evidence type="ECO:0000256" key="9">
    <source>
        <dbReference type="ARBA" id="ARBA00047863"/>
    </source>
</evidence>
<reference evidence="18 19" key="2">
    <citation type="submission" date="2018-11" db="EMBL/GenBank/DDBJ databases">
        <authorList>
            <consortium name="Pathogen Informatics"/>
        </authorList>
    </citation>
    <scope>NUCLEOTIDE SEQUENCE [LARGE SCALE GENOMIC DNA]</scope>
</reference>
<keyword evidence="6" id="KW-0472">Membrane</keyword>
<evidence type="ECO:0000256" key="6">
    <source>
        <dbReference type="ARBA" id="ARBA00023136"/>
    </source>
</evidence>
<dbReference type="GO" id="GO:0016020">
    <property type="term" value="C:membrane"/>
    <property type="evidence" value="ECO:0007669"/>
    <property type="project" value="InterPro"/>
</dbReference>
<evidence type="ECO:0000256" key="7">
    <source>
        <dbReference type="ARBA" id="ARBA00047368"/>
    </source>
</evidence>
<accession>A0A183HP01</accession>
<evidence type="ECO:0000256" key="8">
    <source>
        <dbReference type="ARBA" id="ARBA00047427"/>
    </source>
</evidence>
<dbReference type="InterPro" id="IPR006838">
    <property type="entry name" value="ADTRP_AIG1"/>
</dbReference>
<dbReference type="AlphaFoldDB" id="A0A183HP01"/>
<comment type="catalytic activity">
    <reaction evidence="8">
        <text>13-octadecanoyloxy-octadecanoate + H2O = 13-hydroxy-octadecanoate + octadecanoate + H(+)</text>
        <dbReference type="Rhea" id="RHEA:52084"/>
        <dbReference type="ChEBI" id="CHEBI:15377"/>
        <dbReference type="ChEBI" id="CHEBI:15378"/>
        <dbReference type="ChEBI" id="CHEBI:25629"/>
        <dbReference type="ChEBI" id="CHEBI:136304"/>
        <dbReference type="ChEBI" id="CHEBI:136335"/>
    </reaction>
    <physiologicalReaction direction="left-to-right" evidence="8">
        <dbReference type="Rhea" id="RHEA:52085"/>
    </physiologicalReaction>
</comment>
<dbReference type="WBParaSite" id="OFLC_0000921201-mRNA-1">
    <property type="protein sequence ID" value="OFLC_0000921201-mRNA-1"/>
    <property type="gene ID" value="OFLC_0000921201"/>
</dbReference>
<evidence type="ECO:0000256" key="1">
    <source>
        <dbReference type="ARBA" id="ARBA00000923"/>
    </source>
</evidence>
<evidence type="ECO:0000256" key="5">
    <source>
        <dbReference type="ARBA" id="ARBA00022989"/>
    </source>
</evidence>
<dbReference type="GO" id="GO:0012505">
    <property type="term" value="C:endomembrane system"/>
    <property type="evidence" value="ECO:0007669"/>
    <property type="project" value="UniProtKB-SubCell"/>
</dbReference>
<evidence type="ECO:0000256" key="14">
    <source>
        <dbReference type="ARBA" id="ARBA00049296"/>
    </source>
</evidence>
<comment type="catalytic activity">
    <reaction evidence="11">
        <text>12-(9Z-octadecenoyloxy)-octadecanoate + H2O = 12-hydroxyoctadecanoate + (9Z)-octadecenoate + H(+)</text>
        <dbReference type="Rhea" id="RHEA:52060"/>
        <dbReference type="ChEBI" id="CHEBI:15377"/>
        <dbReference type="ChEBI" id="CHEBI:15378"/>
        <dbReference type="ChEBI" id="CHEBI:30823"/>
        <dbReference type="ChEBI" id="CHEBI:84201"/>
        <dbReference type="ChEBI" id="CHEBI:136302"/>
    </reaction>
    <physiologicalReaction direction="left-to-right" evidence="11">
        <dbReference type="Rhea" id="RHEA:52061"/>
    </physiologicalReaction>
</comment>
<evidence type="ECO:0000313" key="18">
    <source>
        <dbReference type="EMBL" id="VDO59176.1"/>
    </source>
</evidence>
<evidence type="ECO:0000256" key="11">
    <source>
        <dbReference type="ARBA" id="ARBA00048701"/>
    </source>
</evidence>
<comment type="catalytic activity">
    <reaction evidence="10">
        <text>12-octadecanoyloxy-octadecanoate + H2O = 12-hydroxyoctadecanoate + octadecanoate + H(+)</text>
        <dbReference type="Rhea" id="RHEA:52080"/>
        <dbReference type="ChEBI" id="CHEBI:15377"/>
        <dbReference type="ChEBI" id="CHEBI:15378"/>
        <dbReference type="ChEBI" id="CHEBI:25629"/>
        <dbReference type="ChEBI" id="CHEBI:84201"/>
        <dbReference type="ChEBI" id="CHEBI:136330"/>
    </reaction>
    <physiologicalReaction direction="left-to-right" evidence="10">
        <dbReference type="Rhea" id="RHEA:52081"/>
    </physiologicalReaction>
</comment>
<comment type="catalytic activity">
    <reaction evidence="13">
        <text>9-octadecanoyloxy-octadecanoate + H2O = 9-hydroxy-octadecanoate + octadecanoate + H(+)</text>
        <dbReference type="Rhea" id="RHEA:52096"/>
        <dbReference type="ChEBI" id="CHEBI:15377"/>
        <dbReference type="ChEBI" id="CHEBI:15378"/>
        <dbReference type="ChEBI" id="CHEBI:25629"/>
        <dbReference type="ChEBI" id="CHEBI:136286"/>
        <dbReference type="ChEBI" id="CHEBI:136373"/>
    </reaction>
    <physiologicalReaction direction="left-to-right" evidence="13">
        <dbReference type="Rhea" id="RHEA:52097"/>
    </physiologicalReaction>
</comment>
<reference evidence="20" key="1">
    <citation type="submission" date="2016-06" db="UniProtKB">
        <authorList>
            <consortium name="WormBaseParasite"/>
        </authorList>
    </citation>
    <scope>IDENTIFICATION</scope>
</reference>
<keyword evidence="17" id="KW-0732">Signal</keyword>
<keyword evidence="19" id="KW-1185">Reference proteome</keyword>
<evidence type="ECO:0000256" key="16">
    <source>
        <dbReference type="ARBA" id="ARBA00049428"/>
    </source>
</evidence>
<evidence type="ECO:0000313" key="20">
    <source>
        <dbReference type="WBParaSite" id="OFLC_0000921201-mRNA-1"/>
    </source>
</evidence>
<evidence type="ECO:0000256" key="12">
    <source>
        <dbReference type="ARBA" id="ARBA00048800"/>
    </source>
</evidence>